<reference evidence="2" key="1">
    <citation type="submission" date="2016-11" db="UniProtKB">
        <authorList>
            <consortium name="WormBaseParasite"/>
        </authorList>
    </citation>
    <scope>IDENTIFICATION</scope>
</reference>
<keyword evidence="1" id="KW-1185">Reference proteome</keyword>
<sequence>MFDKLCMSTPVVILPPSDPSLGCNCQYPIGLCCILKKNDNIAQRKSSSFDSRLFDTSKFIDGKHSLDPHLLEYTKLLSSSNCSSNSRSIDLGTTGMYAGDTSLVTTNILSII</sequence>
<dbReference type="WBParaSite" id="Hba_10323">
    <property type="protein sequence ID" value="Hba_10323"/>
    <property type="gene ID" value="Hba_10323"/>
</dbReference>
<dbReference type="Proteomes" id="UP000095283">
    <property type="component" value="Unplaced"/>
</dbReference>
<proteinExistence type="predicted"/>
<dbReference type="AlphaFoldDB" id="A0A1I7WYR4"/>
<evidence type="ECO:0000313" key="2">
    <source>
        <dbReference type="WBParaSite" id="Hba_10323"/>
    </source>
</evidence>
<name>A0A1I7WYR4_HETBA</name>
<evidence type="ECO:0000313" key="1">
    <source>
        <dbReference type="Proteomes" id="UP000095283"/>
    </source>
</evidence>
<protein>
    <submittedName>
        <fullName evidence="2">Ovule protein</fullName>
    </submittedName>
</protein>
<organism evidence="1 2">
    <name type="scientific">Heterorhabditis bacteriophora</name>
    <name type="common">Entomopathogenic nematode worm</name>
    <dbReference type="NCBI Taxonomy" id="37862"/>
    <lineage>
        <taxon>Eukaryota</taxon>
        <taxon>Metazoa</taxon>
        <taxon>Ecdysozoa</taxon>
        <taxon>Nematoda</taxon>
        <taxon>Chromadorea</taxon>
        <taxon>Rhabditida</taxon>
        <taxon>Rhabditina</taxon>
        <taxon>Rhabditomorpha</taxon>
        <taxon>Strongyloidea</taxon>
        <taxon>Heterorhabditidae</taxon>
        <taxon>Heterorhabditis</taxon>
    </lineage>
</organism>
<accession>A0A1I7WYR4</accession>